<keyword evidence="1" id="KW-0472">Membrane</keyword>
<keyword evidence="3" id="KW-1185">Reference proteome</keyword>
<keyword evidence="1" id="KW-1133">Transmembrane helix</keyword>
<sequence length="225" mass="24134">MTWSEIAVLVVAVLIVALVVVWRAATRLDRLHRKVVASRIALDAQLLRRASAAQTLALSGELDPASALALADAASEAIGEADEASGGRELLVAVPDLADSVHHGRAPGRAIGQALGDGLDDERAQAESNLSQVLRAVLDDPEDMADLVEDVPELLDAVAASWYRVQLARRFHNEAVAQAQRMRRKPLVRTIRLAGHAAMPTMVDLDDAWPRSLGRPTDRRAATSA</sequence>
<name>A0A1I2FH96_9MICO</name>
<reference evidence="3" key="1">
    <citation type="submission" date="2016-10" db="EMBL/GenBank/DDBJ databases">
        <authorList>
            <person name="Varghese N."/>
            <person name="Submissions S."/>
        </authorList>
    </citation>
    <scope>NUCLEOTIDE SEQUENCE [LARGE SCALE GENOMIC DNA]</scope>
    <source>
        <strain evidence="3">DSM 19083</strain>
    </source>
</reference>
<dbReference type="OrthoDB" id="3214694at2"/>
<accession>A0A1I2FH96</accession>
<dbReference type="RefSeq" id="WP_093376362.1">
    <property type="nucleotide sequence ID" value="NZ_BNAN01000002.1"/>
</dbReference>
<dbReference type="AlphaFoldDB" id="A0A1I2FH96"/>
<protein>
    <recommendedName>
        <fullName evidence="4">LemA protein</fullName>
    </recommendedName>
</protein>
<dbReference type="EMBL" id="FONZ01000002">
    <property type="protein sequence ID" value="SFF04645.1"/>
    <property type="molecule type" value="Genomic_DNA"/>
</dbReference>
<keyword evidence="1" id="KW-0812">Transmembrane</keyword>
<organism evidence="2 3">
    <name type="scientific">Flavimobilis marinus</name>
    <dbReference type="NCBI Taxonomy" id="285351"/>
    <lineage>
        <taxon>Bacteria</taxon>
        <taxon>Bacillati</taxon>
        <taxon>Actinomycetota</taxon>
        <taxon>Actinomycetes</taxon>
        <taxon>Micrococcales</taxon>
        <taxon>Jonesiaceae</taxon>
        <taxon>Flavimobilis</taxon>
    </lineage>
</organism>
<evidence type="ECO:0008006" key="4">
    <source>
        <dbReference type="Google" id="ProtNLM"/>
    </source>
</evidence>
<evidence type="ECO:0000313" key="3">
    <source>
        <dbReference type="Proteomes" id="UP000198520"/>
    </source>
</evidence>
<gene>
    <name evidence="2" type="ORF">SAMN04488035_1322</name>
</gene>
<feature type="transmembrane region" description="Helical" evidence="1">
    <location>
        <begin position="6"/>
        <end position="25"/>
    </location>
</feature>
<evidence type="ECO:0000256" key="1">
    <source>
        <dbReference type="SAM" id="Phobius"/>
    </source>
</evidence>
<dbReference type="STRING" id="285351.SAMN04488035_1322"/>
<dbReference type="Proteomes" id="UP000198520">
    <property type="component" value="Unassembled WGS sequence"/>
</dbReference>
<evidence type="ECO:0000313" key="2">
    <source>
        <dbReference type="EMBL" id="SFF04645.1"/>
    </source>
</evidence>
<proteinExistence type="predicted"/>